<evidence type="ECO:0000256" key="5">
    <source>
        <dbReference type="ARBA" id="ARBA00023049"/>
    </source>
</evidence>
<dbReference type="EMBL" id="BMCK01000001">
    <property type="protein sequence ID" value="GGD10928.1"/>
    <property type="molecule type" value="Genomic_DNA"/>
</dbReference>
<keyword evidence="2" id="KW-0479">Metal-binding</keyword>
<dbReference type="InterPro" id="IPR028090">
    <property type="entry name" value="JAB_dom_prok"/>
</dbReference>
<evidence type="ECO:0000256" key="2">
    <source>
        <dbReference type="ARBA" id="ARBA00022723"/>
    </source>
</evidence>
<name>A0ABQ1Q3D0_9ACTN</name>
<organism evidence="7 8">
    <name type="scientific">Nocardioides daphniae</name>
    <dbReference type="NCBI Taxonomy" id="402297"/>
    <lineage>
        <taxon>Bacteria</taxon>
        <taxon>Bacillati</taxon>
        <taxon>Actinomycetota</taxon>
        <taxon>Actinomycetes</taxon>
        <taxon>Propionibacteriales</taxon>
        <taxon>Nocardioidaceae</taxon>
        <taxon>Nocardioides</taxon>
    </lineage>
</organism>
<evidence type="ECO:0000313" key="7">
    <source>
        <dbReference type="EMBL" id="GGD10928.1"/>
    </source>
</evidence>
<evidence type="ECO:0000313" key="8">
    <source>
        <dbReference type="Proteomes" id="UP000630594"/>
    </source>
</evidence>
<protein>
    <recommendedName>
        <fullName evidence="6">JAB domain-containing protein</fullName>
    </recommendedName>
</protein>
<dbReference type="Pfam" id="PF14464">
    <property type="entry name" value="Prok-JAB"/>
    <property type="match status" value="1"/>
</dbReference>
<keyword evidence="4" id="KW-0862">Zinc</keyword>
<dbReference type="RefSeq" id="WP_188420903.1">
    <property type="nucleotide sequence ID" value="NZ_BMCK01000001.1"/>
</dbReference>
<evidence type="ECO:0000259" key="6">
    <source>
        <dbReference type="Pfam" id="PF14464"/>
    </source>
</evidence>
<keyword evidence="1" id="KW-0645">Protease</keyword>
<reference evidence="8" key="1">
    <citation type="journal article" date="2019" name="Int. J. Syst. Evol. Microbiol.">
        <title>The Global Catalogue of Microorganisms (GCM) 10K type strain sequencing project: providing services to taxonomists for standard genome sequencing and annotation.</title>
        <authorList>
            <consortium name="The Broad Institute Genomics Platform"/>
            <consortium name="The Broad Institute Genome Sequencing Center for Infectious Disease"/>
            <person name="Wu L."/>
            <person name="Ma J."/>
        </authorList>
    </citation>
    <scope>NUCLEOTIDE SEQUENCE [LARGE SCALE GENOMIC DNA]</scope>
    <source>
        <strain evidence="8">CCM 7403</strain>
    </source>
</reference>
<evidence type="ECO:0000256" key="4">
    <source>
        <dbReference type="ARBA" id="ARBA00022833"/>
    </source>
</evidence>
<evidence type="ECO:0000256" key="3">
    <source>
        <dbReference type="ARBA" id="ARBA00022801"/>
    </source>
</evidence>
<gene>
    <name evidence="7" type="ORF">GCM10007231_07110</name>
</gene>
<proteinExistence type="predicted"/>
<keyword evidence="5" id="KW-0482">Metalloprotease</keyword>
<keyword evidence="3" id="KW-0378">Hydrolase</keyword>
<evidence type="ECO:0000256" key="1">
    <source>
        <dbReference type="ARBA" id="ARBA00022670"/>
    </source>
</evidence>
<feature type="domain" description="JAB" evidence="6">
    <location>
        <begin position="10"/>
        <end position="104"/>
    </location>
</feature>
<dbReference type="Gene3D" id="3.40.140.10">
    <property type="entry name" value="Cytidine Deaminase, domain 2"/>
    <property type="match status" value="1"/>
</dbReference>
<sequence>MTDPVLLISESAEAAMIRAANNSFPHETGGILVGVHADGRPWVVGAIEIPSRDRGSHHYRIPHGTTQPAVRAARREDPRLGYLGDWHSHPSDVGPSPTDLASLAFISIRHPLAPNPTSIVLRRTGTSYALDAQRIVTVKPRPCAIRSTGNLPPLSDKEPT</sequence>
<accession>A0ABQ1Q3D0</accession>
<dbReference type="Proteomes" id="UP000630594">
    <property type="component" value="Unassembled WGS sequence"/>
</dbReference>
<dbReference type="SUPFAM" id="SSF102712">
    <property type="entry name" value="JAB1/MPN domain"/>
    <property type="match status" value="1"/>
</dbReference>
<keyword evidence="8" id="KW-1185">Reference proteome</keyword>
<comment type="caution">
    <text evidence="7">The sequence shown here is derived from an EMBL/GenBank/DDBJ whole genome shotgun (WGS) entry which is preliminary data.</text>
</comment>